<protein>
    <submittedName>
        <fullName evidence="2">Uncharacterized protein</fullName>
    </submittedName>
</protein>
<organism evidence="2 3">
    <name type="scientific">Monodon monoceros</name>
    <name type="common">Narwhal</name>
    <name type="synonym">Ceratodon monodon</name>
    <dbReference type="NCBI Taxonomy" id="40151"/>
    <lineage>
        <taxon>Eukaryota</taxon>
        <taxon>Metazoa</taxon>
        <taxon>Chordata</taxon>
        <taxon>Craniata</taxon>
        <taxon>Vertebrata</taxon>
        <taxon>Euteleostomi</taxon>
        <taxon>Mammalia</taxon>
        <taxon>Eutheria</taxon>
        <taxon>Laurasiatheria</taxon>
        <taxon>Artiodactyla</taxon>
        <taxon>Whippomorpha</taxon>
        <taxon>Cetacea</taxon>
        <taxon>Odontoceti</taxon>
        <taxon>Monodontidae</taxon>
        <taxon>Monodon</taxon>
    </lineage>
</organism>
<feature type="compositionally biased region" description="Low complexity" evidence="1">
    <location>
        <begin position="92"/>
        <end position="103"/>
    </location>
</feature>
<dbReference type="Proteomes" id="UP000308365">
    <property type="component" value="Unassembled WGS sequence"/>
</dbReference>
<gene>
    <name evidence="2" type="ORF">EI555_001114</name>
</gene>
<comment type="caution">
    <text evidence="2">The sequence shown here is derived from an EMBL/GenBank/DDBJ whole genome shotgun (WGS) entry which is preliminary data.</text>
</comment>
<sequence>PTPPDLSRSPFQKEGEAQKQPRPRVRAAVAAAAEPRSERQVSLRRHVVSGSSGARGGCCSAGSGRGNRRGGGAVVPAAEGGEEERGKTRCPAAARGSRSARGRLQPGARRSRVGVGAEPSPGQPPLLLQLLPPLLPCGSGGDGAGPAAGRAGREEAVKAAGRGGRCRWRSWRTRGRRWLWRARPTALSEDLRRGQVLLHVNCR</sequence>
<dbReference type="EMBL" id="RWIC01000680">
    <property type="protein sequence ID" value="TKC41066.1"/>
    <property type="molecule type" value="Genomic_DNA"/>
</dbReference>
<feature type="compositionally biased region" description="Low complexity" evidence="1">
    <location>
        <begin position="48"/>
        <end position="62"/>
    </location>
</feature>
<evidence type="ECO:0000256" key="1">
    <source>
        <dbReference type="SAM" id="MobiDB-lite"/>
    </source>
</evidence>
<dbReference type="AlphaFoldDB" id="A0A4U1EXZ1"/>
<feature type="region of interest" description="Disordered" evidence="1">
    <location>
        <begin position="1"/>
        <end position="120"/>
    </location>
</feature>
<accession>A0A4U1EXZ1</accession>
<evidence type="ECO:0000313" key="2">
    <source>
        <dbReference type="EMBL" id="TKC41066.1"/>
    </source>
</evidence>
<feature type="compositionally biased region" description="Gly residues" evidence="1">
    <location>
        <begin position="63"/>
        <end position="73"/>
    </location>
</feature>
<evidence type="ECO:0000313" key="3">
    <source>
        <dbReference type="Proteomes" id="UP000308365"/>
    </source>
</evidence>
<feature type="non-terminal residue" evidence="2">
    <location>
        <position position="203"/>
    </location>
</feature>
<feature type="non-terminal residue" evidence="2">
    <location>
        <position position="1"/>
    </location>
</feature>
<proteinExistence type="predicted"/>
<reference evidence="3" key="1">
    <citation type="journal article" date="2019" name="IScience">
        <title>Narwhal Genome Reveals Long-Term Low Genetic Diversity despite Current Large Abundance Size.</title>
        <authorList>
            <person name="Westbury M.V."/>
            <person name="Petersen B."/>
            <person name="Garde E."/>
            <person name="Heide-Jorgensen M.P."/>
            <person name="Lorenzen E.D."/>
        </authorList>
    </citation>
    <scope>NUCLEOTIDE SEQUENCE [LARGE SCALE GENOMIC DNA]</scope>
</reference>
<name>A0A4U1EXZ1_MONMO</name>